<dbReference type="AlphaFoldDB" id="A0A2P5I9Q8"/>
<evidence type="ECO:0000256" key="1">
    <source>
        <dbReference type="ARBA" id="ARBA00004141"/>
    </source>
</evidence>
<dbReference type="InterPro" id="IPR011701">
    <property type="entry name" value="MFS"/>
</dbReference>
<evidence type="ECO:0000313" key="8">
    <source>
        <dbReference type="Proteomes" id="UP000094444"/>
    </source>
</evidence>
<evidence type="ECO:0008006" key="9">
    <source>
        <dbReference type="Google" id="ProtNLM"/>
    </source>
</evidence>
<feature type="region of interest" description="Disordered" evidence="5">
    <location>
        <begin position="1"/>
        <end position="28"/>
    </location>
</feature>
<dbReference type="PANTHER" id="PTHR23507:SF1">
    <property type="entry name" value="FI18259P1-RELATED"/>
    <property type="match status" value="1"/>
</dbReference>
<name>A0A2P5I9Q8_DIAHE</name>
<keyword evidence="4 6" id="KW-0472">Membrane</keyword>
<dbReference type="InParanoid" id="A0A2P5I9Q8"/>
<dbReference type="Gene3D" id="1.20.1250.20">
    <property type="entry name" value="MFS general substrate transporter like domains"/>
    <property type="match status" value="1"/>
</dbReference>
<dbReference type="EMBL" id="MAVT02000128">
    <property type="protein sequence ID" value="POS79233.1"/>
    <property type="molecule type" value="Genomic_DNA"/>
</dbReference>
<evidence type="ECO:0000313" key="7">
    <source>
        <dbReference type="EMBL" id="POS79233.1"/>
    </source>
</evidence>
<feature type="transmembrane region" description="Helical" evidence="6">
    <location>
        <begin position="333"/>
        <end position="356"/>
    </location>
</feature>
<gene>
    <name evidence="7" type="ORF">DHEL01_v202356</name>
</gene>
<dbReference type="PANTHER" id="PTHR23507">
    <property type="entry name" value="ZGC:174356"/>
    <property type="match status" value="1"/>
</dbReference>
<reference evidence="7" key="1">
    <citation type="submission" date="2017-09" db="EMBL/GenBank/DDBJ databases">
        <title>Polyketide synthases of a Diaporthe helianthi virulent isolate.</title>
        <authorList>
            <person name="Baroncelli R."/>
        </authorList>
    </citation>
    <scope>NUCLEOTIDE SEQUENCE [LARGE SCALE GENOMIC DNA]</scope>
    <source>
        <strain evidence="7">7/96</strain>
    </source>
</reference>
<dbReference type="InterPro" id="IPR036259">
    <property type="entry name" value="MFS_trans_sf"/>
</dbReference>
<evidence type="ECO:0000256" key="4">
    <source>
        <dbReference type="ARBA" id="ARBA00023136"/>
    </source>
</evidence>
<evidence type="ECO:0000256" key="5">
    <source>
        <dbReference type="SAM" id="MobiDB-lite"/>
    </source>
</evidence>
<keyword evidence="2 6" id="KW-0812">Transmembrane</keyword>
<evidence type="ECO:0000256" key="3">
    <source>
        <dbReference type="ARBA" id="ARBA00022989"/>
    </source>
</evidence>
<dbReference type="OrthoDB" id="194139at2759"/>
<comment type="subcellular location">
    <subcellularLocation>
        <location evidence="1">Membrane</location>
        <topology evidence="1">Multi-pass membrane protein</topology>
    </subcellularLocation>
</comment>
<keyword evidence="3 6" id="KW-1133">Transmembrane helix</keyword>
<dbReference type="Proteomes" id="UP000094444">
    <property type="component" value="Unassembled WGS sequence"/>
</dbReference>
<keyword evidence="8" id="KW-1185">Reference proteome</keyword>
<feature type="compositionally biased region" description="Basic and acidic residues" evidence="5">
    <location>
        <begin position="16"/>
        <end position="26"/>
    </location>
</feature>
<dbReference type="GO" id="GO:0016020">
    <property type="term" value="C:membrane"/>
    <property type="evidence" value="ECO:0007669"/>
    <property type="project" value="UniProtKB-SubCell"/>
</dbReference>
<dbReference type="SUPFAM" id="SSF103473">
    <property type="entry name" value="MFS general substrate transporter"/>
    <property type="match status" value="1"/>
</dbReference>
<evidence type="ECO:0000256" key="2">
    <source>
        <dbReference type="ARBA" id="ARBA00022692"/>
    </source>
</evidence>
<feature type="region of interest" description="Disordered" evidence="5">
    <location>
        <begin position="275"/>
        <end position="316"/>
    </location>
</feature>
<feature type="transmembrane region" description="Helical" evidence="6">
    <location>
        <begin position="218"/>
        <end position="238"/>
    </location>
</feature>
<evidence type="ECO:0000256" key="6">
    <source>
        <dbReference type="SAM" id="Phobius"/>
    </source>
</evidence>
<feature type="transmembrane region" description="Helical" evidence="6">
    <location>
        <begin position="245"/>
        <end position="263"/>
    </location>
</feature>
<dbReference type="GO" id="GO:0022857">
    <property type="term" value="F:transmembrane transporter activity"/>
    <property type="evidence" value="ECO:0007669"/>
    <property type="project" value="InterPro"/>
</dbReference>
<proteinExistence type="predicted"/>
<feature type="transmembrane region" description="Helical" evidence="6">
    <location>
        <begin position="407"/>
        <end position="426"/>
    </location>
</feature>
<comment type="caution">
    <text evidence="7">The sequence shown here is derived from an EMBL/GenBank/DDBJ whole genome shotgun (WGS) entry which is preliminary data.</text>
</comment>
<feature type="transmembrane region" description="Helical" evidence="6">
    <location>
        <begin position="182"/>
        <end position="206"/>
    </location>
</feature>
<sequence length="524" mass="56543">MSGTAITDAESAAAQRDPDDAWRAGDDGDGDGEAGCVVDGASAAGYQPLWVRLACIGLDFLTQTYDQIRIVPEIVLFEQFVCRSYHAGAGDADGGLGSLPPGMIPHELCKNPDVQYQLARLRSWKALFDGIAVLVTAIPMGILADRVGRKKVIASSVLGPILQLCWILLVCMGGLQKRGMNMIWAGSAFLLMGNLSSANATIYAMAADSCPPAQRSRYFYYLYSTFLVCELFAPALASITIERNLLIPFGVGLASLLACFPILHVMPETHRVDACESPMATSHSRPSSSSSDKDQGEARETDRLLGPPTTDPAEELDARPRRSLLSVVRNRNILLALFVLFIGALRQGTVSVLLQYAAVRFGWPTSRTAMLVSVIAASNIVLFLVVLPQAVAFLTSRWHVMPQLIDYNVVSASLVILAVGATFMGLASSMHWLICATLLFATGYGTRVAVLSLITSWTDEDTRASTFGIAQIVEGVGRMAGDPILLRIFARSMRMDGILQGLPFYLAAVGFGLAAVAWRFVRLR</sequence>
<feature type="transmembrane region" description="Helical" evidence="6">
    <location>
        <begin position="368"/>
        <end position="387"/>
    </location>
</feature>
<accession>A0A2P5I9Q8</accession>
<organism evidence="7 8">
    <name type="scientific">Diaporthe helianthi</name>
    <dbReference type="NCBI Taxonomy" id="158607"/>
    <lineage>
        <taxon>Eukaryota</taxon>
        <taxon>Fungi</taxon>
        <taxon>Dikarya</taxon>
        <taxon>Ascomycota</taxon>
        <taxon>Pezizomycotina</taxon>
        <taxon>Sordariomycetes</taxon>
        <taxon>Sordariomycetidae</taxon>
        <taxon>Diaporthales</taxon>
        <taxon>Diaporthaceae</taxon>
        <taxon>Diaporthe</taxon>
    </lineage>
</organism>
<feature type="compositionally biased region" description="Basic and acidic residues" evidence="5">
    <location>
        <begin position="291"/>
        <end position="303"/>
    </location>
</feature>
<feature type="transmembrane region" description="Helical" evidence="6">
    <location>
        <begin position="156"/>
        <end position="175"/>
    </location>
</feature>
<protein>
    <recommendedName>
        <fullName evidence="9">Major facilitator superfamily (MFS) profile domain-containing protein</fullName>
    </recommendedName>
</protein>
<feature type="transmembrane region" description="Helical" evidence="6">
    <location>
        <begin position="502"/>
        <end position="521"/>
    </location>
</feature>
<dbReference type="Pfam" id="PF07690">
    <property type="entry name" value="MFS_1"/>
    <property type="match status" value="1"/>
</dbReference>